<organism evidence="2 3">
    <name type="scientific">Acrobeloides nanus</name>
    <dbReference type="NCBI Taxonomy" id="290746"/>
    <lineage>
        <taxon>Eukaryota</taxon>
        <taxon>Metazoa</taxon>
        <taxon>Ecdysozoa</taxon>
        <taxon>Nematoda</taxon>
        <taxon>Chromadorea</taxon>
        <taxon>Rhabditida</taxon>
        <taxon>Tylenchina</taxon>
        <taxon>Cephalobomorpha</taxon>
        <taxon>Cephaloboidea</taxon>
        <taxon>Cephalobidae</taxon>
        <taxon>Acrobeloides</taxon>
    </lineage>
</organism>
<dbReference type="InterPro" id="IPR036056">
    <property type="entry name" value="Fibrinogen-like_C"/>
</dbReference>
<feature type="domain" description="Fibrinogen C-terminal" evidence="1">
    <location>
        <begin position="1"/>
        <end position="66"/>
    </location>
</feature>
<dbReference type="Proteomes" id="UP000887540">
    <property type="component" value="Unplaced"/>
</dbReference>
<keyword evidence="2" id="KW-1185">Reference proteome</keyword>
<protein>
    <submittedName>
        <fullName evidence="3">Fibrinogen C-terminal domain-containing protein</fullName>
    </submittedName>
</protein>
<sequence>MITEGGGWTMARNSTADVFLGRNFAEYEAGFGDPSIEDEIWLGLKWMHFITNATNATMRYYHEEYSSKISVYLSVLDHA</sequence>
<dbReference type="Gene3D" id="3.90.215.10">
    <property type="entry name" value="Gamma Fibrinogen, chain A, domain 1"/>
    <property type="match status" value="1"/>
</dbReference>
<dbReference type="SUPFAM" id="SSF56496">
    <property type="entry name" value="Fibrinogen C-terminal domain-like"/>
    <property type="match status" value="1"/>
</dbReference>
<dbReference type="InterPro" id="IPR002181">
    <property type="entry name" value="Fibrinogen_a/b/g_C_dom"/>
</dbReference>
<dbReference type="Pfam" id="PF00147">
    <property type="entry name" value="Fibrinogen_C"/>
    <property type="match status" value="1"/>
</dbReference>
<proteinExistence type="predicted"/>
<dbReference type="AlphaFoldDB" id="A0A914DV95"/>
<dbReference type="InterPro" id="IPR014716">
    <property type="entry name" value="Fibrinogen_a/b/g_C_1"/>
</dbReference>
<evidence type="ECO:0000313" key="3">
    <source>
        <dbReference type="WBParaSite" id="ACRNAN_scaffold431.g7885.t1"/>
    </source>
</evidence>
<dbReference type="WBParaSite" id="ACRNAN_scaffold431.g7885.t1">
    <property type="protein sequence ID" value="ACRNAN_scaffold431.g7885.t1"/>
    <property type="gene ID" value="ACRNAN_scaffold431.g7885"/>
</dbReference>
<name>A0A914DV95_9BILA</name>
<evidence type="ECO:0000259" key="1">
    <source>
        <dbReference type="Pfam" id="PF00147"/>
    </source>
</evidence>
<reference evidence="3" key="1">
    <citation type="submission" date="2022-11" db="UniProtKB">
        <authorList>
            <consortium name="WormBaseParasite"/>
        </authorList>
    </citation>
    <scope>IDENTIFICATION</scope>
</reference>
<accession>A0A914DV95</accession>
<evidence type="ECO:0000313" key="2">
    <source>
        <dbReference type="Proteomes" id="UP000887540"/>
    </source>
</evidence>